<keyword evidence="19" id="KW-1185">Reference proteome</keyword>
<organism evidence="18 19">
    <name type="scientific">Guyparkeria halophila</name>
    <dbReference type="NCBI Taxonomy" id="47960"/>
    <lineage>
        <taxon>Bacteria</taxon>
        <taxon>Pseudomonadati</taxon>
        <taxon>Pseudomonadota</taxon>
        <taxon>Gammaproteobacteria</taxon>
        <taxon>Chromatiales</taxon>
        <taxon>Thioalkalibacteraceae</taxon>
        <taxon>Guyparkeria</taxon>
    </lineage>
</organism>
<dbReference type="RefSeq" id="WP_156573340.1">
    <property type="nucleotide sequence ID" value="NZ_CP046415.1"/>
</dbReference>
<keyword evidence="6" id="KW-0120">Carbon dioxide fixation</keyword>
<evidence type="ECO:0000256" key="4">
    <source>
        <dbReference type="ARBA" id="ARBA00022833"/>
    </source>
</evidence>
<gene>
    <name evidence="18" type="ORF">GM160_03930</name>
</gene>
<keyword evidence="8" id="KW-1282">Carboxysome</keyword>
<dbReference type="EC" id="4.2.1.1" evidence="2 13"/>
<dbReference type="AlphaFoldDB" id="A0A6I6D434"/>
<evidence type="ECO:0000256" key="9">
    <source>
        <dbReference type="ARBA" id="ARBA00024021"/>
    </source>
</evidence>
<proteinExistence type="inferred from homology"/>
<reference evidence="18 19" key="1">
    <citation type="submission" date="2019-11" db="EMBL/GenBank/DDBJ databases">
        <authorList>
            <person name="Zhang J."/>
            <person name="Sun C."/>
        </authorList>
    </citation>
    <scope>NUCLEOTIDE SEQUENCE [LARGE SCALE GENOMIC DNA]</scope>
    <source>
        <strain evidence="19">sp2</strain>
    </source>
</reference>
<evidence type="ECO:0000259" key="15">
    <source>
        <dbReference type="Pfam" id="PF08936"/>
    </source>
</evidence>
<keyword evidence="4" id="KW-0862">Zinc</keyword>
<dbReference type="InterPro" id="IPR048539">
    <property type="entry name" value="CsoSCA_cat"/>
</dbReference>
<keyword evidence="3" id="KW-0479">Metal-binding</keyword>
<comment type="cofactor">
    <cofactor evidence="1">
        <name>Zn(2+)</name>
        <dbReference type="ChEBI" id="CHEBI:29105"/>
    </cofactor>
</comment>
<evidence type="ECO:0000256" key="6">
    <source>
        <dbReference type="ARBA" id="ARBA00023300"/>
    </source>
</evidence>
<evidence type="ECO:0000256" key="10">
    <source>
        <dbReference type="ARBA" id="ARBA00024121"/>
    </source>
</evidence>
<dbReference type="InterPro" id="IPR043066">
    <property type="entry name" value="CsoSCA_C_sf"/>
</dbReference>
<dbReference type="InterPro" id="IPR048619">
    <property type="entry name" value="CsoSCA_N"/>
</dbReference>
<evidence type="ECO:0000313" key="18">
    <source>
        <dbReference type="EMBL" id="QGT78111.1"/>
    </source>
</evidence>
<evidence type="ECO:0000256" key="7">
    <source>
        <dbReference type="ARBA" id="ARBA00023587"/>
    </source>
</evidence>
<keyword evidence="5" id="KW-0456">Lyase</keyword>
<name>A0A6I6D434_9GAMM</name>
<keyword evidence="11" id="KW-1283">Bacterial microcompartment</keyword>
<accession>A0A6I6D434</accession>
<dbReference type="NCBIfam" id="TIGR02701">
    <property type="entry name" value="shell_carb_anhy"/>
    <property type="match status" value="1"/>
</dbReference>
<dbReference type="GO" id="GO:0031470">
    <property type="term" value="C:carboxysome"/>
    <property type="evidence" value="ECO:0007669"/>
    <property type="project" value="UniProtKB-SubCell"/>
</dbReference>
<dbReference type="InterPro" id="IPR048620">
    <property type="entry name" value="CsoSCA_C"/>
</dbReference>
<evidence type="ECO:0000256" key="5">
    <source>
        <dbReference type="ARBA" id="ARBA00023239"/>
    </source>
</evidence>
<evidence type="ECO:0000256" key="8">
    <source>
        <dbReference type="ARBA" id="ARBA00023669"/>
    </source>
</evidence>
<dbReference type="GO" id="GO:0046872">
    <property type="term" value="F:metal ion binding"/>
    <property type="evidence" value="ECO:0007669"/>
    <property type="project" value="UniProtKB-KW"/>
</dbReference>
<dbReference type="Gene3D" id="1.20.120.1310">
    <property type="entry name" value="Carboxysome Shell Carbonic Anhydrase, N-terminal helical domain"/>
    <property type="match status" value="1"/>
</dbReference>
<evidence type="ECO:0000256" key="14">
    <source>
        <dbReference type="SAM" id="MobiDB-lite"/>
    </source>
</evidence>
<feature type="region of interest" description="Disordered" evidence="14">
    <location>
        <begin position="1"/>
        <end position="48"/>
    </location>
</feature>
<feature type="domain" description="Carboxysome Shell Carbonic Anhydrase catalytic" evidence="16">
    <location>
        <begin position="162"/>
        <end position="398"/>
    </location>
</feature>
<feature type="domain" description="Carboxysome Shell Carbonic Anhydrase C-terminal" evidence="15">
    <location>
        <begin position="404"/>
        <end position="519"/>
    </location>
</feature>
<evidence type="ECO:0000256" key="11">
    <source>
        <dbReference type="ARBA" id="ARBA00024446"/>
    </source>
</evidence>
<evidence type="ECO:0000313" key="19">
    <source>
        <dbReference type="Proteomes" id="UP000427716"/>
    </source>
</evidence>
<evidence type="ECO:0000256" key="13">
    <source>
        <dbReference type="NCBIfam" id="TIGR02701"/>
    </source>
</evidence>
<sequence>MTQQRFRRSSLGAPRLGQRRAPFGLGAPSGPRSPLGTPQPIAHPACPSLPERGCHHPLTDHEANRQLAYCEDSVKERFDRIVPFLKEVAALPRDGQLGDRIQELATDRLGHGFDEALVNDSWIEGPDLKGLFARATFDALNAATRQFGRKLEDQKDDALSTSSFFLDCGFHAVDISPCSDGRLKGLMPFIFRLPPWSFTYRKAYAGALFDVEEDLRLWSEVELRRFREGVPNRADEGSRYLKIAVYHGSSSDPHHEGCAAHGSDERKAAEAALDRLYAFRQAVENTYCCGASTDILLVGVDTDTDAIRVHVPDANGDVSVHRYIDNAYLYQETLNLERDAAHLAIYDGIRSVNETDDWGRSTGGEPHDGMRRFVANLLINNLSQIDYVTDRYQGRYPAEIIGHAERYISVGDGFEEVQMRNLAYFAHLHTVEENTNDLDVGIKIFRKLNVSHGLPIPIAIHFRYDGRVPGARDRAEARAQRVCNAIRERHSELDEQGMLYFQLTVQDRPSGSDIEEVSQA</sequence>
<evidence type="ECO:0000256" key="3">
    <source>
        <dbReference type="ARBA" id="ARBA00022723"/>
    </source>
</evidence>
<evidence type="ECO:0000256" key="12">
    <source>
        <dbReference type="ARBA" id="ARBA00048348"/>
    </source>
</evidence>
<dbReference type="Pfam" id="PF20686">
    <property type="entry name" value="CsoSCA_cat"/>
    <property type="match status" value="1"/>
</dbReference>
<evidence type="ECO:0000259" key="16">
    <source>
        <dbReference type="Pfam" id="PF20686"/>
    </source>
</evidence>
<dbReference type="Gene3D" id="3.30.1330.140">
    <property type="entry name" value="Carboxysome Shell Carbonic Anhydrase, C-terminal domain"/>
    <property type="match status" value="1"/>
</dbReference>
<dbReference type="InterPro" id="IPR014074">
    <property type="entry name" value="Carboxysome_shell_carb_anhy"/>
</dbReference>
<dbReference type="EMBL" id="CP046415">
    <property type="protein sequence ID" value="QGT78111.1"/>
    <property type="molecule type" value="Genomic_DNA"/>
</dbReference>
<feature type="domain" description="Carboxysome Shell Carbonic Anhydrase N-terminal" evidence="17">
    <location>
        <begin position="56"/>
        <end position="147"/>
    </location>
</feature>
<comment type="subcellular location">
    <subcellularLocation>
        <location evidence="7">Carboxysome</location>
    </subcellularLocation>
</comment>
<comment type="similarity">
    <text evidence="9">Belongs to the beta-class carbonic anhydrase family. CsoSCA subfamily.</text>
</comment>
<comment type="catalytic activity">
    <reaction evidence="12">
        <text>hydrogencarbonate + H(+) = CO2 + H2O</text>
        <dbReference type="Rhea" id="RHEA:10748"/>
        <dbReference type="ChEBI" id="CHEBI:15377"/>
        <dbReference type="ChEBI" id="CHEBI:15378"/>
        <dbReference type="ChEBI" id="CHEBI:16526"/>
        <dbReference type="ChEBI" id="CHEBI:17544"/>
        <dbReference type="EC" id="4.2.1.1"/>
    </reaction>
</comment>
<evidence type="ECO:0000256" key="1">
    <source>
        <dbReference type="ARBA" id="ARBA00001947"/>
    </source>
</evidence>
<dbReference type="GO" id="GO:0015977">
    <property type="term" value="P:carbon fixation"/>
    <property type="evidence" value="ECO:0007669"/>
    <property type="project" value="UniProtKB-UniRule"/>
</dbReference>
<dbReference type="KEGG" id="ghl:GM160_03930"/>
<dbReference type="Pfam" id="PF08936">
    <property type="entry name" value="CsoSCA_C"/>
    <property type="match status" value="1"/>
</dbReference>
<dbReference type="InterPro" id="IPR043065">
    <property type="entry name" value="CsoSCA_N_sf"/>
</dbReference>
<dbReference type="GO" id="GO:0004089">
    <property type="term" value="F:carbonate dehydratase activity"/>
    <property type="evidence" value="ECO:0007669"/>
    <property type="project" value="UniProtKB-UniRule"/>
</dbReference>
<evidence type="ECO:0000259" key="17">
    <source>
        <dbReference type="Pfam" id="PF20687"/>
    </source>
</evidence>
<evidence type="ECO:0000256" key="2">
    <source>
        <dbReference type="ARBA" id="ARBA00012925"/>
    </source>
</evidence>
<dbReference type="Proteomes" id="UP000427716">
    <property type="component" value="Chromosome"/>
</dbReference>
<dbReference type="Pfam" id="PF20687">
    <property type="entry name" value="CsoSCA_N"/>
    <property type="match status" value="1"/>
</dbReference>
<protein>
    <recommendedName>
        <fullName evidence="10 13">Carboxysome shell carbonic anhydrase</fullName>
        <ecNumber evidence="2 13">4.2.1.1</ecNumber>
    </recommendedName>
</protein>